<dbReference type="AlphaFoldDB" id="A0A183EXW1"/>
<dbReference type="WBParaSite" id="GPUH_0002583201-mRNA-1">
    <property type="protein sequence ID" value="GPUH_0002583201-mRNA-1"/>
    <property type="gene ID" value="GPUH_0002583201"/>
</dbReference>
<reference evidence="1 2" key="2">
    <citation type="submission" date="2018-11" db="EMBL/GenBank/DDBJ databases">
        <authorList>
            <consortium name="Pathogen Informatics"/>
        </authorList>
    </citation>
    <scope>NUCLEOTIDE SEQUENCE [LARGE SCALE GENOMIC DNA]</scope>
</reference>
<keyword evidence="2" id="KW-1185">Reference proteome</keyword>
<accession>A0A183EXW1</accession>
<organism evidence="3">
    <name type="scientific">Gongylonema pulchrum</name>
    <dbReference type="NCBI Taxonomy" id="637853"/>
    <lineage>
        <taxon>Eukaryota</taxon>
        <taxon>Metazoa</taxon>
        <taxon>Ecdysozoa</taxon>
        <taxon>Nematoda</taxon>
        <taxon>Chromadorea</taxon>
        <taxon>Rhabditida</taxon>
        <taxon>Spirurina</taxon>
        <taxon>Spiruromorpha</taxon>
        <taxon>Spiruroidea</taxon>
        <taxon>Gongylonematidae</taxon>
        <taxon>Gongylonema</taxon>
    </lineage>
</organism>
<sequence length="68" mass="8346">MQFCKHIYLFDTKKSELAKEDPWELDEYERRRQEQYKQLVARYNRNIFNKSDGIFSRKDGLITLVLET</sequence>
<gene>
    <name evidence="1" type="ORF">GPUH_LOCUS25802</name>
</gene>
<name>A0A183EXW1_9BILA</name>
<dbReference type="Proteomes" id="UP000271098">
    <property type="component" value="Unassembled WGS sequence"/>
</dbReference>
<evidence type="ECO:0000313" key="1">
    <source>
        <dbReference type="EMBL" id="VDN44689.1"/>
    </source>
</evidence>
<evidence type="ECO:0000313" key="3">
    <source>
        <dbReference type="WBParaSite" id="GPUH_0002583201-mRNA-1"/>
    </source>
</evidence>
<proteinExistence type="predicted"/>
<evidence type="ECO:0000313" key="2">
    <source>
        <dbReference type="Proteomes" id="UP000271098"/>
    </source>
</evidence>
<dbReference type="EMBL" id="UYRT01106952">
    <property type="protein sequence ID" value="VDN44689.1"/>
    <property type="molecule type" value="Genomic_DNA"/>
</dbReference>
<reference evidence="3" key="1">
    <citation type="submission" date="2016-06" db="UniProtKB">
        <authorList>
            <consortium name="WormBaseParasite"/>
        </authorList>
    </citation>
    <scope>IDENTIFICATION</scope>
</reference>
<protein>
    <submittedName>
        <fullName evidence="3">Pepsin-I3 domain-containing protein</fullName>
    </submittedName>
</protein>